<dbReference type="InterPro" id="IPR038690">
    <property type="entry name" value="NusG_2_sf"/>
</dbReference>
<dbReference type="Proteomes" id="UP000308489">
    <property type="component" value="Chromosome 1"/>
</dbReference>
<name>A0A4U9RMK0_HATHI</name>
<dbReference type="Gene3D" id="2.60.320.10">
    <property type="entry name" value="N-utilization substance G protein NusG, insert domain"/>
    <property type="match status" value="1"/>
</dbReference>
<dbReference type="KEGG" id="hhw:NCTC503_02086"/>
<dbReference type="EMBL" id="LR590481">
    <property type="protein sequence ID" value="VTQ93315.1"/>
    <property type="molecule type" value="Genomic_DNA"/>
</dbReference>
<evidence type="ECO:0000313" key="2">
    <source>
        <dbReference type="EMBL" id="VTQ93315.1"/>
    </source>
</evidence>
<protein>
    <submittedName>
        <fullName evidence="2">Membrane associated protein</fullName>
    </submittedName>
</protein>
<feature type="transmembrane region" description="Helical" evidence="1">
    <location>
        <begin position="7"/>
        <end position="26"/>
    </location>
</feature>
<gene>
    <name evidence="2" type="ORF">NCTC503_02086</name>
</gene>
<proteinExistence type="predicted"/>
<accession>A0A4U9RMK0</accession>
<organism evidence="2 3">
    <name type="scientific">Hathewaya histolytica</name>
    <name type="common">Clostridium histolyticum</name>
    <dbReference type="NCBI Taxonomy" id="1498"/>
    <lineage>
        <taxon>Bacteria</taxon>
        <taxon>Bacillati</taxon>
        <taxon>Bacillota</taxon>
        <taxon>Clostridia</taxon>
        <taxon>Eubacteriales</taxon>
        <taxon>Clostridiaceae</taxon>
        <taxon>Hathewaya</taxon>
    </lineage>
</organism>
<keyword evidence="1" id="KW-0812">Transmembrane</keyword>
<sequence>MKKGDKFILVFVALIFLTSIGSLWFYRTGKQENQIAVIEKDGKVLHKIDIKNLKEKKEIKIELEDGRYNIIEIEKGRIRFKDANCRDKVCIRSGWLSRNGDMAICLPNRVSIKILGEREDVDGVAY</sequence>
<dbReference type="CDD" id="cd09846">
    <property type="entry name" value="DUF1312"/>
    <property type="match status" value="1"/>
</dbReference>
<keyword evidence="3" id="KW-1185">Reference proteome</keyword>
<dbReference type="AlphaFoldDB" id="A0A4U9RMK0"/>
<keyword evidence="1" id="KW-0472">Membrane</keyword>
<dbReference type="OrthoDB" id="47603at2"/>
<evidence type="ECO:0000256" key="1">
    <source>
        <dbReference type="SAM" id="Phobius"/>
    </source>
</evidence>
<evidence type="ECO:0000313" key="3">
    <source>
        <dbReference type="Proteomes" id="UP000308489"/>
    </source>
</evidence>
<reference evidence="2 3" key="1">
    <citation type="submission" date="2019-05" db="EMBL/GenBank/DDBJ databases">
        <authorList>
            <consortium name="Pathogen Informatics"/>
        </authorList>
    </citation>
    <scope>NUCLEOTIDE SEQUENCE [LARGE SCALE GENOMIC DNA]</scope>
    <source>
        <strain evidence="2 3">NCTC503</strain>
    </source>
</reference>
<keyword evidence="1" id="KW-1133">Transmembrane helix</keyword>
<dbReference type="RefSeq" id="WP_138210659.1">
    <property type="nucleotide sequence ID" value="NZ_CBCRUQ010000021.1"/>
</dbReference>
<dbReference type="Pfam" id="PF07009">
    <property type="entry name" value="NusG_II"/>
    <property type="match status" value="1"/>
</dbReference>